<feature type="compositionally biased region" description="Acidic residues" evidence="9">
    <location>
        <begin position="224"/>
        <end position="233"/>
    </location>
</feature>
<keyword evidence="8" id="KW-0902">Two-component regulatory system</keyword>
<evidence type="ECO:0000313" key="12">
    <source>
        <dbReference type="EMBL" id="RBQ16395.1"/>
    </source>
</evidence>
<keyword evidence="7" id="KW-0067">ATP-binding</keyword>
<evidence type="ECO:0000259" key="11">
    <source>
        <dbReference type="Pfam" id="PF07730"/>
    </source>
</evidence>
<gene>
    <name evidence="12" type="ORF">DP939_31065</name>
</gene>
<dbReference type="Gene3D" id="1.20.5.1930">
    <property type="match status" value="1"/>
</dbReference>
<organism evidence="12 13">
    <name type="scientific">Spongiactinospora rosea</name>
    <dbReference type="NCBI Taxonomy" id="2248750"/>
    <lineage>
        <taxon>Bacteria</taxon>
        <taxon>Bacillati</taxon>
        <taxon>Actinomycetota</taxon>
        <taxon>Actinomycetes</taxon>
        <taxon>Streptosporangiales</taxon>
        <taxon>Streptosporangiaceae</taxon>
        <taxon>Spongiactinospora</taxon>
    </lineage>
</organism>
<dbReference type="EMBL" id="QMEY01000017">
    <property type="protein sequence ID" value="RBQ16395.1"/>
    <property type="molecule type" value="Genomic_DNA"/>
</dbReference>
<feature type="region of interest" description="Disordered" evidence="9">
    <location>
        <begin position="219"/>
        <end position="239"/>
    </location>
</feature>
<keyword evidence="4" id="KW-0808">Transferase</keyword>
<feature type="transmembrane region" description="Helical" evidence="10">
    <location>
        <begin position="68"/>
        <end position="86"/>
    </location>
</feature>
<evidence type="ECO:0000256" key="9">
    <source>
        <dbReference type="SAM" id="MobiDB-lite"/>
    </source>
</evidence>
<keyword evidence="10" id="KW-1133">Transmembrane helix</keyword>
<dbReference type="InterPro" id="IPR011712">
    <property type="entry name" value="Sig_transdc_His_kin_sub3_dim/P"/>
</dbReference>
<evidence type="ECO:0000256" key="6">
    <source>
        <dbReference type="ARBA" id="ARBA00022777"/>
    </source>
</evidence>
<dbReference type="GO" id="GO:0005524">
    <property type="term" value="F:ATP binding"/>
    <property type="evidence" value="ECO:0007669"/>
    <property type="project" value="UniProtKB-KW"/>
</dbReference>
<keyword evidence="6 12" id="KW-0418">Kinase</keyword>
<reference evidence="12 13" key="1">
    <citation type="submission" date="2018-06" db="EMBL/GenBank/DDBJ databases">
        <title>Sphaerisporangium craniellae sp. nov., isolated from a marine sponge in the South China Sea.</title>
        <authorList>
            <person name="Li L."/>
        </authorList>
    </citation>
    <scope>NUCLEOTIDE SEQUENCE [LARGE SCALE GENOMIC DNA]</scope>
    <source>
        <strain evidence="12 13">LHW63015</strain>
    </source>
</reference>
<dbReference type="PANTHER" id="PTHR24421:SF10">
    <property type="entry name" value="NITRATE_NITRITE SENSOR PROTEIN NARQ"/>
    <property type="match status" value="1"/>
</dbReference>
<sequence length="369" mass="37986">MLACAVAGLLFAPDAGPAAVGSALVACGAAAAVLGAPPVRRRAVPALAMVAPLSAGVSLTTDPPAAGAWAYLETLALLLVLIIVVRDAPVRQALGVGLAGGVAGALLILRVVPASSVLEAVGLCAFWALGPAGAAAIGAHLRWLDSVRVRSVAAARRAQRLRLARDLHDFIAHDLGEMVVQAQVGQVARDREREALRHIEATGRRALTSLSATVRALHDLDAQDERDEPDEPDTPGLGELPRIVAGFAAAGTVPATLALDPDLADRLPRRVSTTVARIVVEALSNVRRHAPDAESVRATVSRDGPNVVTSVVNGPGRGAPPRTPSTRLGLPALEERVRSLGGTFAAGPHLRGGWQVLAEIPVDTLLPDG</sequence>
<dbReference type="Gene3D" id="3.30.565.10">
    <property type="entry name" value="Histidine kinase-like ATPase, C-terminal domain"/>
    <property type="match status" value="1"/>
</dbReference>
<evidence type="ECO:0000256" key="8">
    <source>
        <dbReference type="ARBA" id="ARBA00023012"/>
    </source>
</evidence>
<comment type="caution">
    <text evidence="12">The sequence shown here is derived from an EMBL/GenBank/DDBJ whole genome shotgun (WGS) entry which is preliminary data.</text>
</comment>
<keyword evidence="10" id="KW-0472">Membrane</keyword>
<feature type="domain" description="Signal transduction histidine kinase subgroup 3 dimerisation and phosphoacceptor" evidence="11">
    <location>
        <begin position="160"/>
        <end position="219"/>
    </location>
</feature>
<evidence type="ECO:0000256" key="5">
    <source>
        <dbReference type="ARBA" id="ARBA00022741"/>
    </source>
</evidence>
<dbReference type="GO" id="GO:0046983">
    <property type="term" value="F:protein dimerization activity"/>
    <property type="evidence" value="ECO:0007669"/>
    <property type="project" value="InterPro"/>
</dbReference>
<evidence type="ECO:0000256" key="10">
    <source>
        <dbReference type="SAM" id="Phobius"/>
    </source>
</evidence>
<dbReference type="PANTHER" id="PTHR24421">
    <property type="entry name" value="NITRATE/NITRITE SENSOR PROTEIN NARX-RELATED"/>
    <property type="match status" value="1"/>
</dbReference>
<name>A0A366LR06_9ACTN</name>
<evidence type="ECO:0000256" key="4">
    <source>
        <dbReference type="ARBA" id="ARBA00022679"/>
    </source>
</evidence>
<evidence type="ECO:0000256" key="2">
    <source>
        <dbReference type="ARBA" id="ARBA00012438"/>
    </source>
</evidence>
<protein>
    <recommendedName>
        <fullName evidence="2">histidine kinase</fullName>
        <ecNumber evidence="2">2.7.13.3</ecNumber>
    </recommendedName>
</protein>
<evidence type="ECO:0000313" key="13">
    <source>
        <dbReference type="Proteomes" id="UP000253303"/>
    </source>
</evidence>
<dbReference type="CDD" id="cd16917">
    <property type="entry name" value="HATPase_UhpB-NarQ-NarX-like"/>
    <property type="match status" value="1"/>
</dbReference>
<evidence type="ECO:0000256" key="1">
    <source>
        <dbReference type="ARBA" id="ARBA00000085"/>
    </source>
</evidence>
<dbReference type="GO" id="GO:0000155">
    <property type="term" value="F:phosphorelay sensor kinase activity"/>
    <property type="evidence" value="ECO:0007669"/>
    <property type="project" value="InterPro"/>
</dbReference>
<accession>A0A366LR06</accession>
<keyword evidence="10" id="KW-0812">Transmembrane</keyword>
<dbReference type="Pfam" id="PF07730">
    <property type="entry name" value="HisKA_3"/>
    <property type="match status" value="1"/>
</dbReference>
<feature type="transmembrane region" description="Helical" evidence="10">
    <location>
        <begin position="120"/>
        <end position="141"/>
    </location>
</feature>
<dbReference type="Proteomes" id="UP000253303">
    <property type="component" value="Unassembled WGS sequence"/>
</dbReference>
<dbReference type="AlphaFoldDB" id="A0A366LR06"/>
<keyword evidence="5" id="KW-0547">Nucleotide-binding</keyword>
<feature type="transmembrane region" description="Helical" evidence="10">
    <location>
        <begin position="93"/>
        <end position="114"/>
    </location>
</feature>
<dbReference type="InterPro" id="IPR050482">
    <property type="entry name" value="Sensor_HK_TwoCompSys"/>
</dbReference>
<proteinExistence type="predicted"/>
<keyword evidence="3" id="KW-0597">Phosphoprotein</keyword>
<dbReference type="SUPFAM" id="SSF55874">
    <property type="entry name" value="ATPase domain of HSP90 chaperone/DNA topoisomerase II/histidine kinase"/>
    <property type="match status" value="1"/>
</dbReference>
<evidence type="ECO:0000256" key="3">
    <source>
        <dbReference type="ARBA" id="ARBA00022553"/>
    </source>
</evidence>
<keyword evidence="13" id="KW-1185">Reference proteome</keyword>
<comment type="catalytic activity">
    <reaction evidence="1">
        <text>ATP + protein L-histidine = ADP + protein N-phospho-L-histidine.</text>
        <dbReference type="EC" id="2.7.13.3"/>
    </reaction>
</comment>
<dbReference type="GO" id="GO:0016020">
    <property type="term" value="C:membrane"/>
    <property type="evidence" value="ECO:0007669"/>
    <property type="project" value="InterPro"/>
</dbReference>
<evidence type="ECO:0000256" key="7">
    <source>
        <dbReference type="ARBA" id="ARBA00022840"/>
    </source>
</evidence>
<dbReference type="InterPro" id="IPR036890">
    <property type="entry name" value="HATPase_C_sf"/>
</dbReference>
<dbReference type="EC" id="2.7.13.3" evidence="2"/>